<feature type="compositionally biased region" description="Basic and acidic residues" evidence="1">
    <location>
        <begin position="59"/>
        <end position="70"/>
    </location>
</feature>
<sequence length="243" mass="25255">MRIGLAGGPRPVKLRAGLAVQPGEAGPGLQLRPGLPSRPCAAVTAESWPRRCGLPPRAEVVKRPGPDKRPLGSGSGHWARPRDSRSICGCAPTGSEAGISLTSASRRGSTLEPGRAGAARVPAGKHSTGFVRPGGPFPARGSGVRGAENQAPAPGVRLEPHTRRAAGEVRRWLHRAAWTNAGQLRRRSRGATWTSEGGGAPCEPLPGTKTLGRGSKVRGGYPGGGPRRHGPPERSAPEVQCRR</sequence>
<dbReference type="AlphaFoldDB" id="A0AAV7MSD3"/>
<comment type="caution">
    <text evidence="2">The sequence shown here is derived from an EMBL/GenBank/DDBJ whole genome shotgun (WGS) entry which is preliminary data.</text>
</comment>
<keyword evidence="3" id="KW-1185">Reference proteome</keyword>
<accession>A0AAV7MSD3</accession>
<organism evidence="2 3">
    <name type="scientific">Pleurodeles waltl</name>
    <name type="common">Iberian ribbed newt</name>
    <dbReference type="NCBI Taxonomy" id="8319"/>
    <lineage>
        <taxon>Eukaryota</taxon>
        <taxon>Metazoa</taxon>
        <taxon>Chordata</taxon>
        <taxon>Craniata</taxon>
        <taxon>Vertebrata</taxon>
        <taxon>Euteleostomi</taxon>
        <taxon>Amphibia</taxon>
        <taxon>Batrachia</taxon>
        <taxon>Caudata</taxon>
        <taxon>Salamandroidea</taxon>
        <taxon>Salamandridae</taxon>
        <taxon>Pleurodelinae</taxon>
        <taxon>Pleurodeles</taxon>
    </lineage>
</organism>
<protein>
    <submittedName>
        <fullName evidence="2">Uncharacterized protein</fullName>
    </submittedName>
</protein>
<evidence type="ECO:0000313" key="3">
    <source>
        <dbReference type="Proteomes" id="UP001066276"/>
    </source>
</evidence>
<proteinExistence type="predicted"/>
<evidence type="ECO:0000256" key="1">
    <source>
        <dbReference type="SAM" id="MobiDB-lite"/>
    </source>
</evidence>
<feature type="compositionally biased region" description="Basic and acidic residues" evidence="1">
    <location>
        <begin position="230"/>
        <end position="243"/>
    </location>
</feature>
<reference evidence="2" key="1">
    <citation type="journal article" date="2022" name="bioRxiv">
        <title>Sequencing and chromosome-scale assembly of the giantPleurodeles waltlgenome.</title>
        <authorList>
            <person name="Brown T."/>
            <person name="Elewa A."/>
            <person name="Iarovenko S."/>
            <person name="Subramanian E."/>
            <person name="Araus A.J."/>
            <person name="Petzold A."/>
            <person name="Susuki M."/>
            <person name="Suzuki K.-i.T."/>
            <person name="Hayashi T."/>
            <person name="Toyoda A."/>
            <person name="Oliveira C."/>
            <person name="Osipova E."/>
            <person name="Leigh N.D."/>
            <person name="Simon A."/>
            <person name="Yun M.H."/>
        </authorList>
    </citation>
    <scope>NUCLEOTIDE SEQUENCE</scope>
    <source>
        <strain evidence="2">20211129_DDA</strain>
        <tissue evidence="2">Liver</tissue>
    </source>
</reference>
<dbReference type="Proteomes" id="UP001066276">
    <property type="component" value="Chromosome 9"/>
</dbReference>
<name>A0AAV7MSD3_PLEWA</name>
<dbReference type="EMBL" id="JANPWB010000013">
    <property type="protein sequence ID" value="KAJ1105364.1"/>
    <property type="molecule type" value="Genomic_DNA"/>
</dbReference>
<gene>
    <name evidence="2" type="ORF">NDU88_002771</name>
</gene>
<evidence type="ECO:0000313" key="2">
    <source>
        <dbReference type="EMBL" id="KAJ1105364.1"/>
    </source>
</evidence>
<feature type="region of interest" description="Disordered" evidence="1">
    <location>
        <begin position="183"/>
        <end position="243"/>
    </location>
</feature>
<feature type="region of interest" description="Disordered" evidence="1">
    <location>
        <begin position="53"/>
        <end position="163"/>
    </location>
</feature>
<feature type="compositionally biased region" description="Low complexity" evidence="1">
    <location>
        <begin position="113"/>
        <end position="124"/>
    </location>
</feature>